<feature type="compositionally biased region" description="Basic and acidic residues" evidence="1">
    <location>
        <begin position="674"/>
        <end position="687"/>
    </location>
</feature>
<feature type="region of interest" description="Disordered" evidence="1">
    <location>
        <begin position="859"/>
        <end position="896"/>
    </location>
</feature>
<feature type="region of interest" description="Disordered" evidence="1">
    <location>
        <begin position="604"/>
        <end position="640"/>
    </location>
</feature>
<keyword evidence="3" id="KW-1185">Reference proteome</keyword>
<accession>A0A8B7NDD6</accession>
<feature type="compositionally biased region" description="Basic and acidic residues" evidence="1">
    <location>
        <begin position="604"/>
        <end position="622"/>
    </location>
</feature>
<proteinExistence type="predicted"/>
<organism evidence="3 4">
    <name type="scientific">Hyalella azteca</name>
    <name type="common">Amphipod</name>
    <dbReference type="NCBI Taxonomy" id="294128"/>
    <lineage>
        <taxon>Eukaryota</taxon>
        <taxon>Metazoa</taxon>
        <taxon>Ecdysozoa</taxon>
        <taxon>Arthropoda</taxon>
        <taxon>Crustacea</taxon>
        <taxon>Multicrustacea</taxon>
        <taxon>Malacostraca</taxon>
        <taxon>Eumalacostraca</taxon>
        <taxon>Peracarida</taxon>
        <taxon>Amphipoda</taxon>
        <taxon>Senticaudata</taxon>
        <taxon>Talitrida</taxon>
        <taxon>Talitroidea</taxon>
        <taxon>Hyalellidae</taxon>
        <taxon>Hyalella</taxon>
    </lineage>
</organism>
<evidence type="ECO:0000256" key="1">
    <source>
        <dbReference type="SAM" id="MobiDB-lite"/>
    </source>
</evidence>
<feature type="region of interest" description="Disordered" evidence="1">
    <location>
        <begin position="661"/>
        <end position="687"/>
    </location>
</feature>
<dbReference type="OrthoDB" id="10654434at2759"/>
<keyword evidence="2" id="KW-1133">Transmembrane helix</keyword>
<reference evidence="4" key="1">
    <citation type="submission" date="2025-08" db="UniProtKB">
        <authorList>
            <consortium name="RefSeq"/>
        </authorList>
    </citation>
    <scope>IDENTIFICATION</scope>
    <source>
        <tissue evidence="4">Whole organism</tissue>
    </source>
</reference>
<dbReference type="AlphaFoldDB" id="A0A8B7NDD6"/>
<evidence type="ECO:0000313" key="4">
    <source>
        <dbReference type="RefSeq" id="XP_018011614.1"/>
    </source>
</evidence>
<keyword evidence="2" id="KW-0472">Membrane</keyword>
<dbReference type="KEGG" id="hazt:108668867"/>
<dbReference type="RefSeq" id="XP_018011614.1">
    <property type="nucleotide sequence ID" value="XM_018156125.2"/>
</dbReference>
<sequence length="896" mass="98548">MIEPEDYEDDTVVFEGSALHSHLKSLHLIENDLDHPSLSYSVQTSHLPQCGKNSEKSTLPPIFSWRKLINAGVSYISSLFTTLSAKYLHIEQLQEEVLHNLALLICSKGLLTHDDRLHLYYFSPVFSRLVEEPELLDLIQQQESNSISSLLSSIKPCKKMGALLLAAAVTAIFAHLLELSKRHNIQILSACCWRAASASCLLWAPALLSCVTLYFVRAAVQQRYRQSYAGVSRCLQSLAALQTSCLPSAFSAAADAALLLSPADPGTSQLATRVDREAARLQELLHAVLCAALDAVAPDAACQLGEELPCGLTWQTTKKMKRDLELHVSALARDLLLEAEKINRRTDFRSIIDKTFGSGSLLSLLDATSRPLLNVMPEIDALVNTISGQVGLLRHCWLYSEDESKPRHQQPAEEVSSAASLTHRMRACLLLLDDLKPLLENLSSIYSSFPTNEASPDKLLIINQTYDDIQTKYSKINDELKLCQFDADVLGSSLSSRKLRLLGRCGVMKNTNADTTGAASVPDVAPNASTCHAEDLNIIPFMPHVVEDEFFEATTDGVDDNVEETTVWSADFEQEEQIRKHVIACNRRVLTELQPILSKKKEEFKNREEKARIRMKDERLDQRASWQRTEPSEVLAASDGPGGVSSLEVLNVGDAAAALDASKTAGSSSPVLRTDGKKQSIDAVHTRDSLSSLAKKSELHSKQYHQSISACESIHKIKDDQFSQASESNEPHIPVNNKCVVKPLVDHSGLTMSNEQDGFVYESADVPIKHDIAADGCLSKLEEFISDPNLDDTGGELEWRMPGKPRDLKERLKLMMENQRREHSDAGPDEDVTYESCGGSRFHSLLAAEAVRLSSRFGGEVETFGGEGEGEETLGDESDASSEEGASEKPGGQSEL</sequence>
<feature type="compositionally biased region" description="Acidic residues" evidence="1">
    <location>
        <begin position="868"/>
        <end position="882"/>
    </location>
</feature>
<evidence type="ECO:0000256" key="2">
    <source>
        <dbReference type="SAM" id="Phobius"/>
    </source>
</evidence>
<dbReference type="Proteomes" id="UP000694843">
    <property type="component" value="Unplaced"/>
</dbReference>
<feature type="transmembrane region" description="Helical" evidence="2">
    <location>
        <begin position="191"/>
        <end position="216"/>
    </location>
</feature>
<keyword evidence="2" id="KW-0812">Transmembrane</keyword>
<dbReference type="GeneID" id="108668867"/>
<feature type="transmembrane region" description="Helical" evidence="2">
    <location>
        <begin position="160"/>
        <end position="179"/>
    </location>
</feature>
<evidence type="ECO:0000313" key="3">
    <source>
        <dbReference type="Proteomes" id="UP000694843"/>
    </source>
</evidence>
<protein>
    <submittedName>
        <fullName evidence="4">Uncharacterized protein LOC108668867</fullName>
    </submittedName>
</protein>
<gene>
    <name evidence="4" type="primary">LOC108668867</name>
</gene>
<name>A0A8B7NDD6_HYAAZ</name>